<dbReference type="Pfam" id="PF00437">
    <property type="entry name" value="T2SSE"/>
    <property type="match status" value="1"/>
</dbReference>
<gene>
    <name evidence="5" type="ORF">KYD98_12550</name>
</gene>
<proteinExistence type="inferred from homology"/>
<keyword evidence="2" id="KW-0547">Nucleotide-binding</keyword>
<sequence>MENNVKEEREISEYGIRDVDISIARKVNGDICEKYNIIPLKKQEEKTLVLSYNALEESKHYLRFIYNTDIILKEVTKENYEYLKDVIFKVDSKNLDEYLIYNAVDRGASDIHFEPRQNEVDIRYRINGSLVLVHKIFLSEYLALSSKIKLKANMDISEKRKPQDGKIVINHKGVKYDLRLSSIPLVYGEKLVIRILYCETFNYKLESLGFSKDKVEVIRKMMALNTGLIIVTGPTGSGKSTTLYTILKEINKEDVNITTLEDPVEAVIPNINQMSLNKKLDINFSTGLKNILRQDPDVIMIGEVRDEETAHMVVRAAITGHKVYTTIHTATPREVFFRLEDMGVKPYLIRDSLIGIISQRLVKTLCKKCKREDKETFYKGNKVYKKVGCKSCNYSGYSGRKLVSSVYFLGREYGIEKIYNDRKYLSNISMKNDLESLMENGEIPYDDYLKFIEGEGLSECI</sequence>
<dbReference type="Gene3D" id="3.30.450.90">
    <property type="match status" value="1"/>
</dbReference>
<dbReference type="EMBL" id="JAHXPT010000010">
    <property type="protein sequence ID" value="MBW6410926.1"/>
    <property type="molecule type" value="Genomic_DNA"/>
</dbReference>
<evidence type="ECO:0000256" key="2">
    <source>
        <dbReference type="ARBA" id="ARBA00022741"/>
    </source>
</evidence>
<dbReference type="SUPFAM" id="SSF52540">
    <property type="entry name" value="P-loop containing nucleoside triphosphate hydrolases"/>
    <property type="match status" value="1"/>
</dbReference>
<dbReference type="Proteomes" id="UP001519921">
    <property type="component" value="Unassembled WGS sequence"/>
</dbReference>
<dbReference type="InterPro" id="IPR001482">
    <property type="entry name" value="T2SS/T4SS_dom"/>
</dbReference>
<feature type="domain" description="Bacterial type II secretion system protein E" evidence="4">
    <location>
        <begin position="292"/>
        <end position="306"/>
    </location>
</feature>
<dbReference type="PANTHER" id="PTHR30258:SF1">
    <property type="entry name" value="PROTEIN TRANSPORT PROTEIN HOFB HOMOLOG"/>
    <property type="match status" value="1"/>
</dbReference>
<reference evidence="5 6" key="1">
    <citation type="submission" date="2021-07" db="EMBL/GenBank/DDBJ databases">
        <title>Clostridium weizhouense sp. nov., an anaerobic bacterium isolated from activated sludge of Petroleum wastewater.</title>
        <authorList>
            <person name="Li Q."/>
        </authorList>
    </citation>
    <scope>NUCLEOTIDE SEQUENCE [LARGE SCALE GENOMIC DNA]</scope>
    <source>
        <strain evidence="5 6">YB-6</strain>
    </source>
</reference>
<keyword evidence="6" id="KW-1185">Reference proteome</keyword>
<evidence type="ECO:0000313" key="5">
    <source>
        <dbReference type="EMBL" id="MBW6410926.1"/>
    </source>
</evidence>
<name>A0ABS7ATD1_9CLOT</name>
<evidence type="ECO:0000313" key="6">
    <source>
        <dbReference type="Proteomes" id="UP001519921"/>
    </source>
</evidence>
<dbReference type="CDD" id="cd01129">
    <property type="entry name" value="PulE-GspE-like"/>
    <property type="match status" value="1"/>
</dbReference>
<dbReference type="RefSeq" id="WP_219780393.1">
    <property type="nucleotide sequence ID" value="NZ_JAHXPT010000010.1"/>
</dbReference>
<keyword evidence="3" id="KW-0067">ATP-binding</keyword>
<comment type="similarity">
    <text evidence="1">Belongs to the GSP E family.</text>
</comment>
<dbReference type="PANTHER" id="PTHR30258">
    <property type="entry name" value="TYPE II SECRETION SYSTEM PROTEIN GSPE-RELATED"/>
    <property type="match status" value="1"/>
</dbReference>
<evidence type="ECO:0000256" key="3">
    <source>
        <dbReference type="ARBA" id="ARBA00022840"/>
    </source>
</evidence>
<dbReference type="InterPro" id="IPR027417">
    <property type="entry name" value="P-loop_NTPase"/>
</dbReference>
<evidence type="ECO:0000259" key="4">
    <source>
        <dbReference type="PROSITE" id="PS00662"/>
    </source>
</evidence>
<dbReference type="Gene3D" id="3.40.50.300">
    <property type="entry name" value="P-loop containing nucleotide triphosphate hydrolases"/>
    <property type="match status" value="1"/>
</dbReference>
<comment type="caution">
    <text evidence="5">The sequence shown here is derived from an EMBL/GenBank/DDBJ whole genome shotgun (WGS) entry which is preliminary data.</text>
</comment>
<organism evidence="5 6">
    <name type="scientific">Clostridium weizhouense</name>
    <dbReference type="NCBI Taxonomy" id="2859781"/>
    <lineage>
        <taxon>Bacteria</taxon>
        <taxon>Bacillati</taxon>
        <taxon>Bacillota</taxon>
        <taxon>Clostridia</taxon>
        <taxon>Eubacteriales</taxon>
        <taxon>Clostridiaceae</taxon>
        <taxon>Clostridium</taxon>
    </lineage>
</organism>
<accession>A0ABS7ATD1</accession>
<evidence type="ECO:0000256" key="1">
    <source>
        <dbReference type="ARBA" id="ARBA00006611"/>
    </source>
</evidence>
<protein>
    <submittedName>
        <fullName evidence="5">GspE/PulE family protein</fullName>
    </submittedName>
</protein>
<dbReference type="PROSITE" id="PS00662">
    <property type="entry name" value="T2SP_E"/>
    <property type="match status" value="1"/>
</dbReference>